<evidence type="ECO:0000313" key="1">
    <source>
        <dbReference type="EMBL" id="MFC5714021.1"/>
    </source>
</evidence>
<name>A0ABW0YQI4_9BACI</name>
<comment type="caution">
    <text evidence="1">The sequence shown here is derived from an EMBL/GenBank/DDBJ whole genome shotgun (WGS) entry which is preliminary data.</text>
</comment>
<accession>A0ABW0YQI4</accession>
<dbReference type="EMBL" id="JBHSOZ010000009">
    <property type="protein sequence ID" value="MFC5714021.1"/>
    <property type="molecule type" value="Genomic_DNA"/>
</dbReference>
<evidence type="ECO:0000313" key="2">
    <source>
        <dbReference type="Proteomes" id="UP001596142"/>
    </source>
</evidence>
<dbReference type="Proteomes" id="UP001596142">
    <property type="component" value="Unassembled WGS sequence"/>
</dbReference>
<dbReference type="RefSeq" id="WP_385942531.1">
    <property type="nucleotide sequence ID" value="NZ_JBHSOZ010000009.1"/>
</dbReference>
<keyword evidence="2" id="KW-1185">Reference proteome</keyword>
<gene>
    <name evidence="1" type="ORF">ACFPU1_14765</name>
</gene>
<evidence type="ECO:0008006" key="3">
    <source>
        <dbReference type="Google" id="ProtNLM"/>
    </source>
</evidence>
<sequence>MPGREPVHLYLSRYEEHLNYLRETGQETQGWHELRTNELKDFLKLEHVSLEEKKEKLVTNYSNDGELQQGSHLEIIAKLKDGTIYKLHGYYVKEENDWFPDENPLIHANDTCGFCQSIMKMKKKGETKNTFCMLPLPEKKYIFEKALENR</sequence>
<proteinExistence type="predicted"/>
<reference evidence="2" key="1">
    <citation type="journal article" date="2019" name="Int. J. Syst. Evol. Microbiol.">
        <title>The Global Catalogue of Microorganisms (GCM) 10K type strain sequencing project: providing services to taxonomists for standard genome sequencing and annotation.</title>
        <authorList>
            <consortium name="The Broad Institute Genomics Platform"/>
            <consortium name="The Broad Institute Genome Sequencing Center for Infectious Disease"/>
            <person name="Wu L."/>
            <person name="Ma J."/>
        </authorList>
    </citation>
    <scope>NUCLEOTIDE SEQUENCE [LARGE SCALE GENOMIC DNA]</scope>
    <source>
        <strain evidence="2">CECT 7184</strain>
    </source>
</reference>
<organism evidence="1 2">
    <name type="scientific">Thalassorhabdus alkalitolerans</name>
    <dbReference type="NCBI Taxonomy" id="2282697"/>
    <lineage>
        <taxon>Bacteria</taxon>
        <taxon>Bacillati</taxon>
        <taxon>Bacillota</taxon>
        <taxon>Bacilli</taxon>
        <taxon>Bacillales</taxon>
        <taxon>Bacillaceae</taxon>
        <taxon>Thalassorhabdus</taxon>
    </lineage>
</organism>
<protein>
    <recommendedName>
        <fullName evidence="3">Chromo domain-containing protein</fullName>
    </recommendedName>
</protein>